<keyword evidence="6" id="KW-1185">Reference proteome</keyword>
<proteinExistence type="inferred from homology"/>
<evidence type="ECO:0000259" key="4">
    <source>
        <dbReference type="Pfam" id="PF00294"/>
    </source>
</evidence>
<comment type="caution">
    <text evidence="5">The sequence shown here is derived from an EMBL/GenBank/DDBJ whole genome shotgun (WGS) entry which is preliminary data.</text>
</comment>
<evidence type="ECO:0000313" key="6">
    <source>
        <dbReference type="Proteomes" id="UP001205566"/>
    </source>
</evidence>
<dbReference type="Pfam" id="PF00294">
    <property type="entry name" value="PfkB"/>
    <property type="match status" value="1"/>
</dbReference>
<dbReference type="RefSeq" id="WP_255875954.1">
    <property type="nucleotide sequence ID" value="NZ_JACASI010000045.1"/>
</dbReference>
<dbReference type="PANTHER" id="PTHR43085:SF15">
    <property type="entry name" value="2-DEHYDRO-3-DEOXYGLUCONOKINASE"/>
    <property type="match status" value="1"/>
</dbReference>
<name>A0ABT1P7F4_9GAMM</name>
<dbReference type="CDD" id="cd01166">
    <property type="entry name" value="KdgK"/>
    <property type="match status" value="1"/>
</dbReference>
<evidence type="ECO:0000256" key="3">
    <source>
        <dbReference type="ARBA" id="ARBA00022777"/>
    </source>
</evidence>
<evidence type="ECO:0000313" key="5">
    <source>
        <dbReference type="EMBL" id="MCQ3831034.1"/>
    </source>
</evidence>
<evidence type="ECO:0000256" key="2">
    <source>
        <dbReference type="ARBA" id="ARBA00022679"/>
    </source>
</evidence>
<reference evidence="5" key="1">
    <citation type="thesis" date="2020" institute="Technische Universitat Dresden" country="Dresden, Germany">
        <title>The Agarolytic System of Microbulbifer elongatus PORT2, Isolated from Batu Karas, Pangandaran West Java Indonesia.</title>
        <authorList>
            <person name="Anggraeni S.R."/>
        </authorList>
    </citation>
    <scope>NUCLEOTIDE SEQUENCE</scope>
    <source>
        <strain evidence="5">PORT2</strain>
    </source>
</reference>
<gene>
    <name evidence="5" type="ORF">HXX02_16460</name>
</gene>
<dbReference type="GO" id="GO:0016301">
    <property type="term" value="F:kinase activity"/>
    <property type="evidence" value="ECO:0007669"/>
    <property type="project" value="UniProtKB-KW"/>
</dbReference>
<evidence type="ECO:0000256" key="1">
    <source>
        <dbReference type="ARBA" id="ARBA00010688"/>
    </source>
</evidence>
<dbReference type="InterPro" id="IPR029056">
    <property type="entry name" value="Ribokinase-like"/>
</dbReference>
<dbReference type="SUPFAM" id="SSF53613">
    <property type="entry name" value="Ribokinase-like"/>
    <property type="match status" value="1"/>
</dbReference>
<sequence length="323" mass="35473">MTDLVILGESMVEFSQREPGVFQQSYAGDVHSVAVYFKRLTSPGDRVRLMTAVGHDAASHGLEAALEQESIDTSLVFRHPTRQLGLYMVNTDRRGERSFSYWRSDSAAREVMPLFREATQVAGDGGYLPCGIAPRPDLFFFSGISLAVLTPNTRPAFWELIEQLHGAGTRIVFDPNYRPTLWSSVKETRAEYARAFQFAHLALPGIEDLSALYGVKSFDGACDFLNGFDIEELVIKDGPNGVCYRGPAEHFVEPVTPVTQVVDTTAAGDSFNGSYLAYRSQGFNPRDAIALAAKVSALVIQHKGALVDAEVFRHSITTPSPCK</sequence>
<comment type="similarity">
    <text evidence="1">Belongs to the carbohydrate kinase PfkB family.</text>
</comment>
<feature type="domain" description="Carbohydrate kinase PfkB" evidence="4">
    <location>
        <begin position="1"/>
        <end position="306"/>
    </location>
</feature>
<organism evidence="5 6">
    <name type="scientific">Microbulbifer elongatus</name>
    <dbReference type="NCBI Taxonomy" id="86173"/>
    <lineage>
        <taxon>Bacteria</taxon>
        <taxon>Pseudomonadati</taxon>
        <taxon>Pseudomonadota</taxon>
        <taxon>Gammaproteobacteria</taxon>
        <taxon>Cellvibrionales</taxon>
        <taxon>Microbulbiferaceae</taxon>
        <taxon>Microbulbifer</taxon>
    </lineage>
</organism>
<dbReference type="PANTHER" id="PTHR43085">
    <property type="entry name" value="HEXOKINASE FAMILY MEMBER"/>
    <property type="match status" value="1"/>
</dbReference>
<keyword evidence="3 5" id="KW-0418">Kinase</keyword>
<accession>A0ABT1P7F4</accession>
<protein>
    <submittedName>
        <fullName evidence="5">Sugar kinase</fullName>
    </submittedName>
</protein>
<dbReference type="EMBL" id="JACASI010000045">
    <property type="protein sequence ID" value="MCQ3831034.1"/>
    <property type="molecule type" value="Genomic_DNA"/>
</dbReference>
<keyword evidence="2" id="KW-0808">Transferase</keyword>
<dbReference type="Proteomes" id="UP001205566">
    <property type="component" value="Unassembled WGS sequence"/>
</dbReference>
<dbReference type="InterPro" id="IPR011611">
    <property type="entry name" value="PfkB_dom"/>
</dbReference>
<dbReference type="InterPro" id="IPR050306">
    <property type="entry name" value="PfkB_Carbo_kinase"/>
</dbReference>
<dbReference type="Gene3D" id="3.40.1190.20">
    <property type="match status" value="1"/>
</dbReference>